<evidence type="ECO:0000256" key="12">
    <source>
        <dbReference type="ARBA" id="ARBA00023285"/>
    </source>
</evidence>
<feature type="domain" description="Peptidase M20 dimerisation" evidence="16">
    <location>
        <begin position="175"/>
        <end position="282"/>
    </location>
</feature>
<feature type="binding site" evidence="15">
    <location>
        <position position="162"/>
    </location>
    <ligand>
        <name>Zn(2+)</name>
        <dbReference type="ChEBI" id="CHEBI:29105"/>
        <label>1</label>
    </ligand>
</feature>
<dbReference type="PANTHER" id="PTHR43808:SF31">
    <property type="entry name" value="N-ACETYL-L-CITRULLINE DEACETYLASE"/>
    <property type="match status" value="1"/>
</dbReference>
<evidence type="ECO:0000256" key="7">
    <source>
        <dbReference type="ARBA" id="ARBA00022723"/>
    </source>
</evidence>
<keyword evidence="12 15" id="KW-0170">Cobalt</keyword>
<evidence type="ECO:0000313" key="17">
    <source>
        <dbReference type="EMBL" id="OUD16071.1"/>
    </source>
</evidence>
<dbReference type="InterPro" id="IPR050072">
    <property type="entry name" value="Peptidase_M20A"/>
</dbReference>
<dbReference type="SUPFAM" id="SSF53187">
    <property type="entry name" value="Zn-dependent exopeptidases"/>
    <property type="match status" value="1"/>
</dbReference>
<feature type="binding site" evidence="15">
    <location>
        <position position="348"/>
    </location>
    <ligand>
        <name>Zn(2+)</name>
        <dbReference type="ChEBI" id="CHEBI:29105"/>
        <label>2</label>
    </ligand>
</feature>
<keyword evidence="18" id="KW-1185">Reference proteome</keyword>
<dbReference type="Pfam" id="PF07687">
    <property type="entry name" value="M20_dimer"/>
    <property type="match status" value="1"/>
</dbReference>
<evidence type="ECO:0000256" key="13">
    <source>
        <dbReference type="ARBA" id="ARBA00031891"/>
    </source>
</evidence>
<feature type="binding site" evidence="15">
    <location>
        <position position="134"/>
    </location>
    <ligand>
        <name>Zn(2+)</name>
        <dbReference type="ChEBI" id="CHEBI:29105"/>
        <label>2</label>
    </ligand>
</feature>
<name>A0A251XBP3_9GAMM</name>
<evidence type="ECO:0000259" key="16">
    <source>
        <dbReference type="Pfam" id="PF07687"/>
    </source>
</evidence>
<dbReference type="Pfam" id="PF01546">
    <property type="entry name" value="Peptidase_M20"/>
    <property type="match status" value="1"/>
</dbReference>
<dbReference type="PANTHER" id="PTHR43808">
    <property type="entry name" value="ACETYLORNITHINE DEACETYLASE"/>
    <property type="match status" value="1"/>
</dbReference>
<comment type="cofactor">
    <cofactor evidence="15">
        <name>Zn(2+)</name>
        <dbReference type="ChEBI" id="CHEBI:29105"/>
    </cofactor>
    <cofactor evidence="15">
        <name>Co(2+)</name>
        <dbReference type="ChEBI" id="CHEBI:48828"/>
    </cofactor>
    <text evidence="15">Binds 2 Zn(2+) or Co(2+) ions per subunit.</text>
</comment>
<keyword evidence="7 15" id="KW-0479">Metal-binding</keyword>
<dbReference type="PROSITE" id="PS00759">
    <property type="entry name" value="ARGE_DAPE_CPG2_2"/>
    <property type="match status" value="1"/>
</dbReference>
<dbReference type="Proteomes" id="UP000194798">
    <property type="component" value="Unassembled WGS sequence"/>
</dbReference>
<dbReference type="NCBIfam" id="TIGR01246">
    <property type="entry name" value="dapE_proteo"/>
    <property type="match status" value="1"/>
</dbReference>
<dbReference type="Gene3D" id="3.40.630.10">
    <property type="entry name" value="Zn peptidases"/>
    <property type="match status" value="2"/>
</dbReference>
<dbReference type="GO" id="GO:0009089">
    <property type="term" value="P:lysine biosynthetic process via diaminopimelate"/>
    <property type="evidence" value="ECO:0007669"/>
    <property type="project" value="UniProtKB-UniRule"/>
</dbReference>
<dbReference type="AlphaFoldDB" id="A0A251XBP3"/>
<dbReference type="RefSeq" id="WP_086486794.1">
    <property type="nucleotide sequence ID" value="NZ_MSLT01000002.1"/>
</dbReference>
<dbReference type="InterPro" id="IPR036264">
    <property type="entry name" value="Bact_exopeptidase_dim_dom"/>
</dbReference>
<keyword evidence="8 15" id="KW-0378">Hydrolase</keyword>
<dbReference type="CDD" id="cd03891">
    <property type="entry name" value="M20_DapE_proteobac"/>
    <property type="match status" value="1"/>
</dbReference>
<dbReference type="OrthoDB" id="9809784at2"/>
<evidence type="ECO:0000313" key="18">
    <source>
        <dbReference type="Proteomes" id="UP000194798"/>
    </source>
</evidence>
<evidence type="ECO:0000256" key="4">
    <source>
        <dbReference type="ARBA" id="ARBA00011921"/>
    </source>
</evidence>
<comment type="subunit">
    <text evidence="3 15">Homodimer.</text>
</comment>
<dbReference type="InterPro" id="IPR002933">
    <property type="entry name" value="Peptidase_M20"/>
</dbReference>
<dbReference type="InterPro" id="IPR005941">
    <property type="entry name" value="DapE_proteobac"/>
</dbReference>
<comment type="pathway">
    <text evidence="1 15">Amino-acid biosynthesis; L-lysine biosynthesis via DAP pathway; LL-2,6-diaminopimelate from (S)-tetrahydrodipicolinate (succinylase route): step 3/3.</text>
</comment>
<protein>
    <recommendedName>
        <fullName evidence="5 15">Succinyl-diaminopimelate desuccinylase</fullName>
        <shortName evidence="15">SDAP desuccinylase</shortName>
        <ecNumber evidence="4 15">3.5.1.18</ecNumber>
    </recommendedName>
    <alternativeName>
        <fullName evidence="13 15">N-succinyl-LL-2,6-diaminoheptanedioate amidohydrolase</fullName>
    </alternativeName>
</protein>
<evidence type="ECO:0000256" key="6">
    <source>
        <dbReference type="ARBA" id="ARBA00022605"/>
    </source>
</evidence>
<accession>A0A251XBP3</accession>
<keyword evidence="6 15" id="KW-0028">Amino-acid biosynthesis</keyword>
<dbReference type="NCBIfam" id="NF009557">
    <property type="entry name" value="PRK13009.1"/>
    <property type="match status" value="1"/>
</dbReference>
<dbReference type="FunFam" id="3.30.70.360:FF:000011">
    <property type="entry name" value="Succinyl-diaminopimelate desuccinylase"/>
    <property type="match status" value="1"/>
</dbReference>
<comment type="catalytic activity">
    <reaction evidence="14 15">
        <text>N-succinyl-(2S,6S)-2,6-diaminopimelate + H2O = (2S,6S)-2,6-diaminopimelate + succinate</text>
        <dbReference type="Rhea" id="RHEA:22608"/>
        <dbReference type="ChEBI" id="CHEBI:15377"/>
        <dbReference type="ChEBI" id="CHEBI:30031"/>
        <dbReference type="ChEBI" id="CHEBI:57609"/>
        <dbReference type="ChEBI" id="CHEBI:58087"/>
        <dbReference type="EC" id="3.5.1.18"/>
    </reaction>
</comment>
<evidence type="ECO:0000256" key="14">
    <source>
        <dbReference type="ARBA" id="ARBA00051301"/>
    </source>
</evidence>
<feature type="binding site" evidence="15">
    <location>
        <position position="99"/>
    </location>
    <ligand>
        <name>Zn(2+)</name>
        <dbReference type="ChEBI" id="CHEBI:29105"/>
        <label>1</label>
    </ligand>
</feature>
<evidence type="ECO:0000256" key="2">
    <source>
        <dbReference type="ARBA" id="ARBA00006746"/>
    </source>
</evidence>
<evidence type="ECO:0000256" key="10">
    <source>
        <dbReference type="ARBA" id="ARBA00022915"/>
    </source>
</evidence>
<dbReference type="UniPathway" id="UPA00034">
    <property type="reaction ID" value="UER00021"/>
</dbReference>
<gene>
    <name evidence="15" type="primary">dapE</name>
    <name evidence="17" type="ORF">TPSD3_01035</name>
</gene>
<dbReference type="GO" id="GO:0006526">
    <property type="term" value="P:L-arginine biosynthetic process"/>
    <property type="evidence" value="ECO:0007669"/>
    <property type="project" value="TreeGrafter"/>
</dbReference>
<dbReference type="GO" id="GO:0008270">
    <property type="term" value="F:zinc ion binding"/>
    <property type="evidence" value="ECO:0007669"/>
    <property type="project" value="UniProtKB-UniRule"/>
</dbReference>
<comment type="caution">
    <text evidence="17">The sequence shown here is derived from an EMBL/GenBank/DDBJ whole genome shotgun (WGS) entry which is preliminary data.</text>
</comment>
<evidence type="ECO:0000256" key="11">
    <source>
        <dbReference type="ARBA" id="ARBA00023154"/>
    </source>
</evidence>
<keyword evidence="11 15" id="KW-0457">Lysine biosynthesis</keyword>
<dbReference type="InterPro" id="IPR011650">
    <property type="entry name" value="Peptidase_M20_dimer"/>
</dbReference>
<dbReference type="GO" id="GO:0009014">
    <property type="term" value="F:succinyl-diaminopimelate desuccinylase activity"/>
    <property type="evidence" value="ECO:0007669"/>
    <property type="project" value="UniProtKB-UniRule"/>
</dbReference>
<reference evidence="17 18" key="1">
    <citation type="submission" date="2016-12" db="EMBL/GenBank/DDBJ databases">
        <title>Thioflexothrix psekupsii D3 genome sequencing and assembly.</title>
        <authorList>
            <person name="Fomenkov A."/>
            <person name="Vincze T."/>
            <person name="Grabovich M."/>
            <person name="Anton B.P."/>
            <person name="Dubinina G."/>
            <person name="Orlova M."/>
            <person name="Belousova E."/>
            <person name="Roberts R.J."/>
        </authorList>
    </citation>
    <scope>NUCLEOTIDE SEQUENCE [LARGE SCALE GENOMIC DNA]</scope>
    <source>
        <strain evidence="17">D3</strain>
    </source>
</reference>
<evidence type="ECO:0000256" key="8">
    <source>
        <dbReference type="ARBA" id="ARBA00022801"/>
    </source>
</evidence>
<dbReference type="EC" id="3.5.1.18" evidence="4 15"/>
<dbReference type="GO" id="GO:0008777">
    <property type="term" value="F:acetylornithine deacetylase activity"/>
    <property type="evidence" value="ECO:0007669"/>
    <property type="project" value="TreeGrafter"/>
</dbReference>
<keyword evidence="10 15" id="KW-0220">Diaminopimelate biosynthesis</keyword>
<feature type="binding site" evidence="15">
    <location>
        <position position="66"/>
    </location>
    <ligand>
        <name>Zn(2+)</name>
        <dbReference type="ChEBI" id="CHEBI:29105"/>
        <label>1</label>
    </ligand>
</feature>
<sequence length="376" mass="41354">MSPTVELTIELIRRPSITPKEEGCLSLIAERLAAFGFNNEWLSFGDVQNLWSRRGEAKPLLVFAGHVDVVPTGPVEKWRYDPFQPTIEDGYLYGRGAADMKSGVAAMVTAAERFVAAHPEHAGSIAFLLTSDEEGVATHGTVKVVETLMNRGEYIDWCMVGEPSSKEKLGDILKNGRRGSLTGRLTVHGIQGHIAYPELADNPIHRFAPILNDLCAQEWDQGNAFFPPTRFQISNINAGTGATNVIPNHLNVIFNFRYSTEVTHEDLQQKINELLQKYSIQYDLTWEHGGLPFLTAAGELLEATQAAIQDICGYSAQLSTAGGTSDGRFIAPTGAQVVELGVNNTTIHKVNECVNVTEIDTLSEIYERMLARLLLQ</sequence>
<dbReference type="GO" id="GO:0050897">
    <property type="term" value="F:cobalt ion binding"/>
    <property type="evidence" value="ECO:0007669"/>
    <property type="project" value="UniProtKB-UniRule"/>
</dbReference>
<evidence type="ECO:0000256" key="15">
    <source>
        <dbReference type="HAMAP-Rule" id="MF_01690"/>
    </source>
</evidence>
<evidence type="ECO:0000256" key="1">
    <source>
        <dbReference type="ARBA" id="ARBA00005130"/>
    </source>
</evidence>
<dbReference type="EMBL" id="MSLT01000002">
    <property type="protein sequence ID" value="OUD16071.1"/>
    <property type="molecule type" value="Genomic_DNA"/>
</dbReference>
<evidence type="ECO:0000256" key="5">
    <source>
        <dbReference type="ARBA" id="ARBA00022391"/>
    </source>
</evidence>
<feature type="binding site" evidence="15">
    <location>
        <position position="99"/>
    </location>
    <ligand>
        <name>Zn(2+)</name>
        <dbReference type="ChEBI" id="CHEBI:29105"/>
        <label>2</label>
    </ligand>
</feature>
<dbReference type="FunFam" id="3.40.630.10:FF:000005">
    <property type="entry name" value="Succinyl-diaminopimelate desuccinylase"/>
    <property type="match status" value="1"/>
</dbReference>
<proteinExistence type="inferred from homology"/>
<comment type="similarity">
    <text evidence="2 15">Belongs to the peptidase M20A family. DapE subfamily.</text>
</comment>
<feature type="active site" description="Proton acceptor" evidence="15">
    <location>
        <position position="133"/>
    </location>
</feature>
<evidence type="ECO:0000256" key="9">
    <source>
        <dbReference type="ARBA" id="ARBA00022833"/>
    </source>
</evidence>
<dbReference type="HAMAP" id="MF_01690">
    <property type="entry name" value="DapE"/>
    <property type="match status" value="1"/>
</dbReference>
<organism evidence="17 18">
    <name type="scientific">Thioflexithrix psekupsensis</name>
    <dbReference type="NCBI Taxonomy" id="1570016"/>
    <lineage>
        <taxon>Bacteria</taxon>
        <taxon>Pseudomonadati</taxon>
        <taxon>Pseudomonadota</taxon>
        <taxon>Gammaproteobacteria</taxon>
        <taxon>Thiotrichales</taxon>
        <taxon>Thioflexithrix</taxon>
    </lineage>
</organism>
<comment type="function">
    <text evidence="15">Catalyzes the hydrolysis of N-succinyl-L,L-diaminopimelic acid (SDAP), forming succinate and LL-2,6-diaminopimelate (DAP), an intermediate involved in the bacterial biosynthesis of lysine and meso-diaminopimelic acid, an essential component of bacterial cell walls.</text>
</comment>
<evidence type="ECO:0000256" key="3">
    <source>
        <dbReference type="ARBA" id="ARBA00011738"/>
    </source>
</evidence>
<keyword evidence="9 15" id="KW-0862">Zinc</keyword>
<dbReference type="GO" id="GO:0019877">
    <property type="term" value="P:diaminopimelate biosynthetic process"/>
    <property type="evidence" value="ECO:0007669"/>
    <property type="project" value="UniProtKB-UniRule"/>
</dbReference>
<dbReference type="SUPFAM" id="SSF55031">
    <property type="entry name" value="Bacterial exopeptidase dimerisation domain"/>
    <property type="match status" value="1"/>
</dbReference>
<dbReference type="InterPro" id="IPR001261">
    <property type="entry name" value="ArgE/DapE_CS"/>
</dbReference>
<feature type="active site" evidence="15">
    <location>
        <position position="68"/>
    </location>
</feature>